<comment type="caution">
    <text evidence="1">The sequence shown here is derived from an EMBL/GenBank/DDBJ whole genome shotgun (WGS) entry which is preliminary data.</text>
</comment>
<gene>
    <name evidence="1" type="ORF">KI387_016541</name>
</gene>
<dbReference type="AlphaFoldDB" id="A0AA38GHB9"/>
<evidence type="ECO:0000313" key="1">
    <source>
        <dbReference type="EMBL" id="KAH9321902.1"/>
    </source>
</evidence>
<proteinExistence type="predicted"/>
<reference evidence="1 2" key="1">
    <citation type="journal article" date="2021" name="Nat. Plants">
        <title>The Taxus genome provides insights into paclitaxel biosynthesis.</title>
        <authorList>
            <person name="Xiong X."/>
            <person name="Gou J."/>
            <person name="Liao Q."/>
            <person name="Li Y."/>
            <person name="Zhou Q."/>
            <person name="Bi G."/>
            <person name="Li C."/>
            <person name="Du R."/>
            <person name="Wang X."/>
            <person name="Sun T."/>
            <person name="Guo L."/>
            <person name="Liang H."/>
            <person name="Lu P."/>
            <person name="Wu Y."/>
            <person name="Zhang Z."/>
            <person name="Ro D.K."/>
            <person name="Shang Y."/>
            <person name="Huang S."/>
            <person name="Yan J."/>
        </authorList>
    </citation>
    <scope>NUCLEOTIDE SEQUENCE [LARGE SCALE GENOMIC DNA]</scope>
    <source>
        <strain evidence="1">Ta-2019</strain>
    </source>
</reference>
<dbReference type="EMBL" id="JAHRHJ020000003">
    <property type="protein sequence ID" value="KAH9321902.1"/>
    <property type="molecule type" value="Genomic_DNA"/>
</dbReference>
<organism evidence="1 2">
    <name type="scientific">Taxus chinensis</name>
    <name type="common">Chinese yew</name>
    <name type="synonym">Taxus wallichiana var. chinensis</name>
    <dbReference type="NCBI Taxonomy" id="29808"/>
    <lineage>
        <taxon>Eukaryota</taxon>
        <taxon>Viridiplantae</taxon>
        <taxon>Streptophyta</taxon>
        <taxon>Embryophyta</taxon>
        <taxon>Tracheophyta</taxon>
        <taxon>Spermatophyta</taxon>
        <taxon>Pinopsida</taxon>
        <taxon>Pinidae</taxon>
        <taxon>Conifers II</taxon>
        <taxon>Cupressales</taxon>
        <taxon>Taxaceae</taxon>
        <taxon>Taxus</taxon>
    </lineage>
</organism>
<keyword evidence="2" id="KW-1185">Reference proteome</keyword>
<accession>A0AA38GHB9</accession>
<name>A0AA38GHB9_TAXCH</name>
<feature type="non-terminal residue" evidence="1">
    <location>
        <position position="67"/>
    </location>
</feature>
<evidence type="ECO:0000313" key="2">
    <source>
        <dbReference type="Proteomes" id="UP000824469"/>
    </source>
</evidence>
<sequence>VLFEEEETNVEQLGNTCLKKEKGKMVYVIDDEEVENLYVEHTKGMCEVLDIANEKARAYPEPMKTNK</sequence>
<dbReference type="Proteomes" id="UP000824469">
    <property type="component" value="Unassembled WGS sequence"/>
</dbReference>
<protein>
    <submittedName>
        <fullName evidence="1">Uncharacterized protein</fullName>
    </submittedName>
</protein>
<feature type="non-terminal residue" evidence="1">
    <location>
        <position position="1"/>
    </location>
</feature>